<proteinExistence type="predicted"/>
<dbReference type="RefSeq" id="WP_198732866.1">
    <property type="nucleotide sequence ID" value="NZ_JAEINH010000003.1"/>
</dbReference>
<evidence type="ECO:0000313" key="1">
    <source>
        <dbReference type="EMBL" id="MBI9114304.1"/>
    </source>
</evidence>
<reference evidence="1" key="1">
    <citation type="submission" date="2020-12" db="EMBL/GenBank/DDBJ databases">
        <title>Sanguibacter suaedae sp. nov., isolated from Suaeda aralocaspica.</title>
        <authorList>
            <person name="Ma Q."/>
        </authorList>
    </citation>
    <scope>NUCLEOTIDE SEQUENCE</scope>
    <source>
        <strain evidence="1">YZGR15</strain>
    </source>
</reference>
<accession>A0A934I2C9</accession>
<keyword evidence="2" id="KW-1185">Reference proteome</keyword>
<evidence type="ECO:0000313" key="2">
    <source>
        <dbReference type="Proteomes" id="UP000602087"/>
    </source>
</evidence>
<dbReference type="EMBL" id="JAEINH010000003">
    <property type="protein sequence ID" value="MBI9114304.1"/>
    <property type="molecule type" value="Genomic_DNA"/>
</dbReference>
<gene>
    <name evidence="1" type="ORF">JAV76_04655</name>
</gene>
<organism evidence="1 2">
    <name type="scientific">Sanguibacter suaedae</name>
    <dbReference type="NCBI Taxonomy" id="2795737"/>
    <lineage>
        <taxon>Bacteria</taxon>
        <taxon>Bacillati</taxon>
        <taxon>Actinomycetota</taxon>
        <taxon>Actinomycetes</taxon>
        <taxon>Micrococcales</taxon>
        <taxon>Sanguibacteraceae</taxon>
        <taxon>Sanguibacter</taxon>
    </lineage>
</organism>
<name>A0A934I2C9_9MICO</name>
<protein>
    <submittedName>
        <fullName evidence="1">Uncharacterized protein</fullName>
    </submittedName>
</protein>
<dbReference type="AlphaFoldDB" id="A0A934I2C9"/>
<dbReference type="Proteomes" id="UP000602087">
    <property type="component" value="Unassembled WGS sequence"/>
</dbReference>
<sequence>MALPQKNTRIIRVPIVLDSEVDLECLQAQRAVDVRAAELLSTAADRIHIARAAAPSETEIDAANRIVDWDKAVIAELKATAEEKKAALEDVTAWSAVRALGRKTWADLVRRHPATLEDQKQWEADGGKGKAPYNEIELAKDLFHLA</sequence>
<comment type="caution">
    <text evidence="1">The sequence shown here is derived from an EMBL/GenBank/DDBJ whole genome shotgun (WGS) entry which is preliminary data.</text>
</comment>